<reference evidence="1" key="1">
    <citation type="submission" date="2020-04" db="EMBL/GenBank/DDBJ databases">
        <authorList>
            <person name="Chiriac C."/>
            <person name="Salcher M."/>
            <person name="Ghai R."/>
            <person name="Kavagutti S V."/>
        </authorList>
    </citation>
    <scope>NUCLEOTIDE SEQUENCE</scope>
</reference>
<protein>
    <submittedName>
        <fullName evidence="1">Uncharacterized protein</fullName>
    </submittedName>
</protein>
<gene>
    <name evidence="1" type="ORF">UFOVP332_14</name>
</gene>
<evidence type="ECO:0000313" key="1">
    <source>
        <dbReference type="EMBL" id="CAB4138332.1"/>
    </source>
</evidence>
<organism evidence="1">
    <name type="scientific">uncultured Caudovirales phage</name>
    <dbReference type="NCBI Taxonomy" id="2100421"/>
    <lineage>
        <taxon>Viruses</taxon>
        <taxon>Duplodnaviria</taxon>
        <taxon>Heunggongvirae</taxon>
        <taxon>Uroviricota</taxon>
        <taxon>Caudoviricetes</taxon>
        <taxon>Peduoviridae</taxon>
        <taxon>Maltschvirus</taxon>
        <taxon>Maltschvirus maltsch</taxon>
    </lineage>
</organism>
<dbReference type="EMBL" id="LR796343">
    <property type="protein sequence ID" value="CAB4138332.1"/>
    <property type="molecule type" value="Genomic_DNA"/>
</dbReference>
<accession>A0A6J5LWV2</accession>
<name>A0A6J5LWV2_9CAUD</name>
<proteinExistence type="predicted"/>
<sequence length="167" mass="17387">MSFKVFTNGSVLPASELNEYLMQQAVIAFATSTARGLAITSPVEGMLTYLEDSNTFQFYNGTAWQDLLDGATGWSDKAANYSIVAADRGSTIRSTGSAITITIDNVLTQQGDRIDFVQAGAGQITFAAGAGVTLSSKGALLKTNGQFSGATVVFGGSGVYYLIGNLA</sequence>